<organism evidence="2 3">
    <name type="scientific">Bradyrhizobium iriomotense</name>
    <dbReference type="NCBI Taxonomy" id="441950"/>
    <lineage>
        <taxon>Bacteria</taxon>
        <taxon>Pseudomonadati</taxon>
        <taxon>Pseudomonadota</taxon>
        <taxon>Alphaproteobacteria</taxon>
        <taxon>Hyphomicrobiales</taxon>
        <taxon>Nitrobacteraceae</taxon>
        <taxon>Bradyrhizobium</taxon>
    </lineage>
</organism>
<keyword evidence="3" id="KW-1185">Reference proteome</keyword>
<accession>A0ABQ6B023</accession>
<sequence length="48" mass="5065">MTVLCSGIGFFYGAMMVGAFGAFGYGLLGAIIRVPAGFIISVSRRLFE</sequence>
<protein>
    <submittedName>
        <fullName evidence="2">Uncharacterized protein</fullName>
    </submittedName>
</protein>
<dbReference type="EMBL" id="BSOW01000015">
    <property type="protein sequence ID" value="GLR87665.1"/>
    <property type="molecule type" value="Genomic_DNA"/>
</dbReference>
<feature type="transmembrane region" description="Helical" evidence="1">
    <location>
        <begin position="12"/>
        <end position="36"/>
    </location>
</feature>
<keyword evidence="1" id="KW-0812">Transmembrane</keyword>
<proteinExistence type="predicted"/>
<gene>
    <name evidence="2" type="ORF">GCM10007857_43760</name>
</gene>
<evidence type="ECO:0000256" key="1">
    <source>
        <dbReference type="SAM" id="Phobius"/>
    </source>
</evidence>
<comment type="caution">
    <text evidence="2">The sequence shown here is derived from an EMBL/GenBank/DDBJ whole genome shotgun (WGS) entry which is preliminary data.</text>
</comment>
<dbReference type="Proteomes" id="UP001156905">
    <property type="component" value="Unassembled WGS sequence"/>
</dbReference>
<evidence type="ECO:0000313" key="2">
    <source>
        <dbReference type="EMBL" id="GLR87665.1"/>
    </source>
</evidence>
<keyword evidence="1" id="KW-0472">Membrane</keyword>
<evidence type="ECO:0000313" key="3">
    <source>
        <dbReference type="Proteomes" id="UP001156905"/>
    </source>
</evidence>
<dbReference type="RefSeq" id="WP_284268634.1">
    <property type="nucleotide sequence ID" value="NZ_BSOW01000015.1"/>
</dbReference>
<name>A0ABQ6B023_9BRAD</name>
<keyword evidence="1" id="KW-1133">Transmembrane helix</keyword>
<reference evidence="3" key="1">
    <citation type="journal article" date="2019" name="Int. J. Syst. Evol. Microbiol.">
        <title>The Global Catalogue of Microorganisms (GCM) 10K type strain sequencing project: providing services to taxonomists for standard genome sequencing and annotation.</title>
        <authorList>
            <consortium name="The Broad Institute Genomics Platform"/>
            <consortium name="The Broad Institute Genome Sequencing Center for Infectious Disease"/>
            <person name="Wu L."/>
            <person name="Ma J."/>
        </authorList>
    </citation>
    <scope>NUCLEOTIDE SEQUENCE [LARGE SCALE GENOMIC DNA]</scope>
    <source>
        <strain evidence="3">NBRC 102520</strain>
    </source>
</reference>